<dbReference type="RefSeq" id="WP_154620090.1">
    <property type="nucleotide sequence ID" value="NZ_JBQHVT010000001.1"/>
</dbReference>
<dbReference type="FunFam" id="1.10.10.10:FF:000001">
    <property type="entry name" value="LysR family transcriptional regulator"/>
    <property type="match status" value="1"/>
</dbReference>
<keyword evidence="4" id="KW-0804">Transcription</keyword>
<protein>
    <submittedName>
        <fullName evidence="6">LysR family transcriptional regulator</fullName>
    </submittedName>
</protein>
<dbReference type="InterPro" id="IPR050950">
    <property type="entry name" value="HTH-type_LysR_regulators"/>
</dbReference>
<dbReference type="InterPro" id="IPR036390">
    <property type="entry name" value="WH_DNA-bd_sf"/>
</dbReference>
<dbReference type="Gene3D" id="1.10.10.10">
    <property type="entry name" value="Winged helix-like DNA-binding domain superfamily/Winged helix DNA-binding domain"/>
    <property type="match status" value="1"/>
</dbReference>
<dbReference type="GO" id="GO:0003700">
    <property type="term" value="F:DNA-binding transcription factor activity"/>
    <property type="evidence" value="ECO:0007669"/>
    <property type="project" value="InterPro"/>
</dbReference>
<dbReference type="SUPFAM" id="SSF46785">
    <property type="entry name" value="Winged helix' DNA-binding domain"/>
    <property type="match status" value="1"/>
</dbReference>
<dbReference type="InterPro" id="IPR005119">
    <property type="entry name" value="LysR_subst-bd"/>
</dbReference>
<accession>A0A6I2UW56</accession>
<dbReference type="Pfam" id="PF00126">
    <property type="entry name" value="HTH_1"/>
    <property type="match status" value="1"/>
</dbReference>
<dbReference type="GO" id="GO:0005829">
    <property type="term" value="C:cytosol"/>
    <property type="evidence" value="ECO:0007669"/>
    <property type="project" value="TreeGrafter"/>
</dbReference>
<comment type="similarity">
    <text evidence="1">Belongs to the LysR transcriptional regulatory family.</text>
</comment>
<dbReference type="CDD" id="cd05466">
    <property type="entry name" value="PBP2_LTTR_substrate"/>
    <property type="match status" value="1"/>
</dbReference>
<dbReference type="PRINTS" id="PR00039">
    <property type="entry name" value="HTHLYSR"/>
</dbReference>
<gene>
    <name evidence="6" type="ORF">FYJ78_03800</name>
</gene>
<keyword evidence="3" id="KW-0238">DNA-binding</keyword>
<sequence>MEDLPSIQQLECFAIYGRVKNFTAAAREANITQSAFSAQMKKLETTLGVQLIYRSNRGSHLTPAGENLLPKVQAWLEQMRQMVHELREEEGLAPIELNVGILRTLGDVQMNRHVSYFQQHNSRLRLNVFDMEEAQLIDAFYEERIDVASTYLLKKDSFREFETVHFCWDKMVYYAPLLIPPQGPVSLDWISGQPLCCYPHNSFMNETFEQYFEDASVFPPVAARLSTPYAMIFFCQQNRAGALLPERLLEAVGSHDGWYELAKPMRADACLIFRRDSPKLCSIRIYVEHILDCYRGQARSCHQNF</sequence>
<evidence type="ECO:0000259" key="5">
    <source>
        <dbReference type="PROSITE" id="PS50931"/>
    </source>
</evidence>
<dbReference type="Proteomes" id="UP000430222">
    <property type="component" value="Unassembled WGS sequence"/>
</dbReference>
<evidence type="ECO:0000256" key="1">
    <source>
        <dbReference type="ARBA" id="ARBA00009437"/>
    </source>
</evidence>
<keyword evidence="2" id="KW-0805">Transcription regulation</keyword>
<evidence type="ECO:0000256" key="2">
    <source>
        <dbReference type="ARBA" id="ARBA00023015"/>
    </source>
</evidence>
<keyword evidence="7" id="KW-1185">Reference proteome</keyword>
<dbReference type="GO" id="GO:0003677">
    <property type="term" value="F:DNA binding"/>
    <property type="evidence" value="ECO:0007669"/>
    <property type="project" value="UniProtKB-KW"/>
</dbReference>
<dbReference type="SUPFAM" id="SSF53850">
    <property type="entry name" value="Periplasmic binding protein-like II"/>
    <property type="match status" value="1"/>
</dbReference>
<dbReference type="PANTHER" id="PTHR30419">
    <property type="entry name" value="HTH-TYPE TRANSCRIPTIONAL REGULATOR YBHD"/>
    <property type="match status" value="1"/>
</dbReference>
<dbReference type="EMBL" id="VUNL01000003">
    <property type="protein sequence ID" value="MSV24320.1"/>
    <property type="molecule type" value="Genomic_DNA"/>
</dbReference>
<dbReference type="PROSITE" id="PS50931">
    <property type="entry name" value="HTH_LYSR"/>
    <property type="match status" value="1"/>
</dbReference>
<dbReference type="Gene3D" id="3.40.190.290">
    <property type="match status" value="1"/>
</dbReference>
<comment type="caution">
    <text evidence="6">The sequence shown here is derived from an EMBL/GenBank/DDBJ whole genome shotgun (WGS) entry which is preliminary data.</text>
</comment>
<name>A0A6I2UW56_9FIRM</name>
<dbReference type="InterPro" id="IPR000847">
    <property type="entry name" value="LysR_HTH_N"/>
</dbReference>
<evidence type="ECO:0000313" key="6">
    <source>
        <dbReference type="EMBL" id="MSV24320.1"/>
    </source>
</evidence>
<evidence type="ECO:0000313" key="7">
    <source>
        <dbReference type="Proteomes" id="UP000430222"/>
    </source>
</evidence>
<dbReference type="Pfam" id="PF03466">
    <property type="entry name" value="LysR_substrate"/>
    <property type="match status" value="1"/>
</dbReference>
<dbReference type="AlphaFoldDB" id="A0A6I2UW56"/>
<reference evidence="6 7" key="1">
    <citation type="submission" date="2019-08" db="EMBL/GenBank/DDBJ databases">
        <title>In-depth cultivation of the pig gut microbiome towards novel bacterial diversity and tailored functional studies.</title>
        <authorList>
            <person name="Wylensek D."/>
            <person name="Hitch T.C.A."/>
            <person name="Clavel T."/>
        </authorList>
    </citation>
    <scope>NUCLEOTIDE SEQUENCE [LARGE SCALE GENOMIC DNA]</scope>
    <source>
        <strain evidence="7">WCA-380-WT-3B3</strain>
    </source>
</reference>
<dbReference type="InterPro" id="IPR036388">
    <property type="entry name" value="WH-like_DNA-bd_sf"/>
</dbReference>
<evidence type="ECO:0000256" key="3">
    <source>
        <dbReference type="ARBA" id="ARBA00023125"/>
    </source>
</evidence>
<proteinExistence type="inferred from homology"/>
<feature type="domain" description="HTH lysR-type" evidence="5">
    <location>
        <begin position="5"/>
        <end position="62"/>
    </location>
</feature>
<organism evidence="6 7">
    <name type="scientific">Selenomonas montiformis</name>
    <dbReference type="NCBI Taxonomy" id="2652285"/>
    <lineage>
        <taxon>Bacteria</taxon>
        <taxon>Bacillati</taxon>
        <taxon>Bacillota</taxon>
        <taxon>Negativicutes</taxon>
        <taxon>Selenomonadales</taxon>
        <taxon>Selenomonadaceae</taxon>
        <taxon>Selenomonas</taxon>
    </lineage>
</organism>
<evidence type="ECO:0000256" key="4">
    <source>
        <dbReference type="ARBA" id="ARBA00023163"/>
    </source>
</evidence>